<accession>A0A7C9AEQ2</accession>
<proteinExistence type="predicted"/>
<feature type="compositionally biased region" description="Basic and acidic residues" evidence="1">
    <location>
        <begin position="137"/>
        <end position="150"/>
    </location>
</feature>
<evidence type="ECO:0000256" key="1">
    <source>
        <dbReference type="SAM" id="MobiDB-lite"/>
    </source>
</evidence>
<reference evidence="2" key="2">
    <citation type="submission" date="2020-07" db="EMBL/GenBank/DDBJ databases">
        <authorList>
            <person name="Vera ALvarez R."/>
            <person name="Arias-Moreno D.M."/>
            <person name="Jimenez-Jacinto V."/>
            <person name="Jimenez-Bremont J.F."/>
            <person name="Swaminathan K."/>
            <person name="Moose S.P."/>
            <person name="Guerrero-Gonzalez M.L."/>
            <person name="Marino-Ramirez L."/>
            <person name="Landsman D."/>
            <person name="Rodriguez-Kessler M."/>
            <person name="Delgado-Sanchez P."/>
        </authorList>
    </citation>
    <scope>NUCLEOTIDE SEQUENCE</scope>
    <source>
        <tissue evidence="2">Cladode</tissue>
    </source>
</reference>
<protein>
    <submittedName>
        <fullName evidence="2">Uncharacterized protein</fullName>
    </submittedName>
</protein>
<dbReference type="AlphaFoldDB" id="A0A7C9AEQ2"/>
<dbReference type="EMBL" id="GISG01231329">
    <property type="protein sequence ID" value="MBA4666339.1"/>
    <property type="molecule type" value="Transcribed_RNA"/>
</dbReference>
<organism evidence="2">
    <name type="scientific">Opuntia streptacantha</name>
    <name type="common">Prickly pear cactus</name>
    <name type="synonym">Opuntia cardona</name>
    <dbReference type="NCBI Taxonomy" id="393608"/>
    <lineage>
        <taxon>Eukaryota</taxon>
        <taxon>Viridiplantae</taxon>
        <taxon>Streptophyta</taxon>
        <taxon>Embryophyta</taxon>
        <taxon>Tracheophyta</taxon>
        <taxon>Spermatophyta</taxon>
        <taxon>Magnoliopsida</taxon>
        <taxon>eudicotyledons</taxon>
        <taxon>Gunneridae</taxon>
        <taxon>Pentapetalae</taxon>
        <taxon>Caryophyllales</taxon>
        <taxon>Cactineae</taxon>
        <taxon>Cactaceae</taxon>
        <taxon>Opuntioideae</taxon>
        <taxon>Opuntia</taxon>
    </lineage>
</organism>
<dbReference type="EMBL" id="GISG01231331">
    <property type="protein sequence ID" value="MBA4666341.1"/>
    <property type="molecule type" value="Transcribed_RNA"/>
</dbReference>
<reference evidence="2" key="1">
    <citation type="journal article" date="2013" name="J. Plant Res.">
        <title>Effect of fungi and light on seed germination of three Opuntia species from semiarid lands of central Mexico.</title>
        <authorList>
            <person name="Delgado-Sanchez P."/>
            <person name="Jimenez-Bremont J.F."/>
            <person name="Guerrero-Gonzalez Mde L."/>
            <person name="Flores J."/>
        </authorList>
    </citation>
    <scope>NUCLEOTIDE SEQUENCE</scope>
    <source>
        <tissue evidence="2">Cladode</tissue>
    </source>
</reference>
<evidence type="ECO:0000313" key="2">
    <source>
        <dbReference type="EMBL" id="MBA4666339.1"/>
    </source>
</evidence>
<name>A0A7C9AEQ2_OPUST</name>
<sequence length="173" mass="20235">MEGRMIRYKFTSPIFSHQFLGLKKARKCTRSCHSTPYNNVGRGQVVKATGRLMFPWRAYCNTKNSSRHVISLLKSQITCKSPQHHLQLPNLMNSSKCHDSLNNRKHSTQLIKKLQRMPRIFKEILKLRPGPSSNNSTHDRSYTRTGNDPRQKFMFYQRFNNTNMESTQRSTTT</sequence>
<feature type="region of interest" description="Disordered" evidence="1">
    <location>
        <begin position="127"/>
        <end position="150"/>
    </location>
</feature>